<gene>
    <name evidence="2" type="ORF">AYL99_06548</name>
</gene>
<evidence type="ECO:0000313" key="2">
    <source>
        <dbReference type="EMBL" id="OAP59250.1"/>
    </source>
</evidence>
<dbReference type="RefSeq" id="XP_018692617.1">
    <property type="nucleotide sequence ID" value="XM_018838057.1"/>
</dbReference>
<organism evidence="2 3">
    <name type="scientific">Fonsecaea erecta</name>
    <dbReference type="NCBI Taxonomy" id="1367422"/>
    <lineage>
        <taxon>Eukaryota</taxon>
        <taxon>Fungi</taxon>
        <taxon>Dikarya</taxon>
        <taxon>Ascomycota</taxon>
        <taxon>Pezizomycotina</taxon>
        <taxon>Eurotiomycetes</taxon>
        <taxon>Chaetothyriomycetidae</taxon>
        <taxon>Chaetothyriales</taxon>
        <taxon>Herpotrichiellaceae</taxon>
        <taxon>Fonsecaea</taxon>
    </lineage>
</organism>
<dbReference type="OrthoDB" id="524187at2759"/>
<comment type="caution">
    <text evidence="2">The sequence shown here is derived from an EMBL/GenBank/DDBJ whole genome shotgun (WGS) entry which is preliminary data.</text>
</comment>
<dbReference type="GeneID" id="30010716"/>
<name>A0A178ZHI9_9EURO</name>
<accession>A0A178ZHI9</accession>
<evidence type="ECO:0000256" key="1">
    <source>
        <dbReference type="SAM" id="MobiDB-lite"/>
    </source>
</evidence>
<dbReference type="EMBL" id="LVYI01000005">
    <property type="protein sequence ID" value="OAP59250.1"/>
    <property type="molecule type" value="Genomic_DNA"/>
</dbReference>
<sequence>MAADGSRTLRTRRSELHRHDMDPSELAQLSGYTHIYNMLRPNVGSVTSYRTRATGKGFLTLIINDLGAKRVMEQHIRLPELEVLTESDGNLMWFPIRDHGFENALSPTSVYLQTADR</sequence>
<feature type="compositionally biased region" description="Basic and acidic residues" evidence="1">
    <location>
        <begin position="12"/>
        <end position="22"/>
    </location>
</feature>
<keyword evidence="3" id="KW-1185">Reference proteome</keyword>
<feature type="region of interest" description="Disordered" evidence="1">
    <location>
        <begin position="1"/>
        <end position="23"/>
    </location>
</feature>
<evidence type="ECO:0000313" key="3">
    <source>
        <dbReference type="Proteomes" id="UP000078343"/>
    </source>
</evidence>
<reference evidence="2 3" key="1">
    <citation type="submission" date="2016-04" db="EMBL/GenBank/DDBJ databases">
        <title>Draft genome of Fonsecaea erecta CBS 125763.</title>
        <authorList>
            <person name="Weiss V.A."/>
            <person name="Vicente V.A."/>
            <person name="Raittz R.T."/>
            <person name="Moreno L.F."/>
            <person name="De Souza E.M."/>
            <person name="Pedrosa F.O."/>
            <person name="Steffens M.B."/>
            <person name="Faoro H."/>
            <person name="Tadra-Sfeir M.Z."/>
            <person name="Najafzadeh M.J."/>
            <person name="Felipe M.S."/>
            <person name="Teixeira M."/>
            <person name="Sun J."/>
            <person name="Xi L."/>
            <person name="Gomes R."/>
            <person name="De Azevedo C.M."/>
            <person name="Salgado C.G."/>
            <person name="Da Silva M.B."/>
            <person name="Nascimento M.F."/>
            <person name="Queiroz-Telles F."/>
            <person name="Attili D.S."/>
            <person name="Gorbushina A."/>
        </authorList>
    </citation>
    <scope>NUCLEOTIDE SEQUENCE [LARGE SCALE GENOMIC DNA]</scope>
    <source>
        <strain evidence="2 3">CBS 125763</strain>
    </source>
</reference>
<dbReference type="AlphaFoldDB" id="A0A178ZHI9"/>
<dbReference type="Proteomes" id="UP000078343">
    <property type="component" value="Unassembled WGS sequence"/>
</dbReference>
<protein>
    <submittedName>
        <fullName evidence="2">Uncharacterized protein</fullName>
    </submittedName>
</protein>
<proteinExistence type="predicted"/>